<keyword evidence="9" id="KW-0325">Glycoprotein</keyword>
<keyword evidence="6" id="KW-1133">Transmembrane helix</keyword>
<dbReference type="PANTHER" id="PTHR48063">
    <property type="entry name" value="LRR RECEPTOR-LIKE KINASE"/>
    <property type="match status" value="1"/>
</dbReference>
<keyword evidence="3" id="KW-0812">Transmembrane</keyword>
<evidence type="ECO:0000256" key="7">
    <source>
        <dbReference type="ARBA" id="ARBA00023136"/>
    </source>
</evidence>
<keyword evidence="2" id="KW-0433">Leucine-rich repeat</keyword>
<evidence type="ECO:0000313" key="12">
    <source>
        <dbReference type="EMBL" id="KAI5345589.1"/>
    </source>
</evidence>
<protein>
    <recommendedName>
        <fullName evidence="11">Leucine-rich repeat-containing N-terminal plant-type domain-containing protein</fullName>
    </recommendedName>
</protein>
<dbReference type="Pfam" id="PF08263">
    <property type="entry name" value="LRRNT_2"/>
    <property type="match status" value="1"/>
</dbReference>
<dbReference type="PANTHER" id="PTHR48063:SF95">
    <property type="entry name" value="OS11G0564900 PROTEIN"/>
    <property type="match status" value="1"/>
</dbReference>
<feature type="compositionally biased region" description="Basic and acidic residues" evidence="10">
    <location>
        <begin position="79"/>
        <end position="89"/>
    </location>
</feature>
<dbReference type="InterPro" id="IPR046956">
    <property type="entry name" value="RLP23-like"/>
</dbReference>
<evidence type="ECO:0000259" key="11">
    <source>
        <dbReference type="Pfam" id="PF08263"/>
    </source>
</evidence>
<accession>A0AAD4WMY6</accession>
<keyword evidence="13" id="KW-1185">Reference proteome</keyword>
<dbReference type="Proteomes" id="UP001054821">
    <property type="component" value="Chromosome 2"/>
</dbReference>
<dbReference type="AlphaFoldDB" id="A0AAD4WMY6"/>
<proteinExistence type="predicted"/>
<name>A0AAD4WMY6_PRUDU</name>
<feature type="region of interest" description="Disordered" evidence="10">
    <location>
        <begin position="66"/>
        <end position="89"/>
    </location>
</feature>
<evidence type="ECO:0000256" key="3">
    <source>
        <dbReference type="ARBA" id="ARBA00022692"/>
    </source>
</evidence>
<feature type="domain" description="Leucine-rich repeat-containing N-terminal plant-type" evidence="11">
    <location>
        <begin position="2"/>
        <end position="39"/>
    </location>
</feature>
<evidence type="ECO:0000256" key="2">
    <source>
        <dbReference type="ARBA" id="ARBA00022614"/>
    </source>
</evidence>
<comment type="caution">
    <text evidence="12">The sequence shown here is derived from an EMBL/GenBank/DDBJ whole genome shotgun (WGS) entry which is preliminary data.</text>
</comment>
<dbReference type="GO" id="GO:0016020">
    <property type="term" value="C:membrane"/>
    <property type="evidence" value="ECO:0007669"/>
    <property type="project" value="UniProtKB-SubCell"/>
</dbReference>
<evidence type="ECO:0000256" key="5">
    <source>
        <dbReference type="ARBA" id="ARBA00022737"/>
    </source>
</evidence>
<keyword evidence="8" id="KW-0675">Receptor</keyword>
<comment type="subcellular location">
    <subcellularLocation>
        <location evidence="1">Membrane</location>
        <topology evidence="1">Single-pass type I membrane protein</topology>
    </subcellularLocation>
</comment>
<gene>
    <name evidence="12" type="ORF">L3X38_013466</name>
</gene>
<evidence type="ECO:0000256" key="1">
    <source>
        <dbReference type="ARBA" id="ARBA00004479"/>
    </source>
</evidence>
<keyword evidence="4" id="KW-0732">Signal</keyword>
<evidence type="ECO:0000256" key="4">
    <source>
        <dbReference type="ARBA" id="ARBA00022729"/>
    </source>
</evidence>
<evidence type="ECO:0000256" key="6">
    <source>
        <dbReference type="ARBA" id="ARBA00022989"/>
    </source>
</evidence>
<evidence type="ECO:0000313" key="13">
    <source>
        <dbReference type="Proteomes" id="UP001054821"/>
    </source>
</evidence>
<reference evidence="12 13" key="1">
    <citation type="journal article" date="2022" name="G3 (Bethesda)">
        <title>Whole-genome sequence and methylome profiling of the almond [Prunus dulcis (Mill.) D.A. Webb] cultivar 'Nonpareil'.</title>
        <authorList>
            <person name="D'Amico-Willman K.M."/>
            <person name="Ouma W.Z."/>
            <person name="Meulia T."/>
            <person name="Sideli G.M."/>
            <person name="Gradziel T.M."/>
            <person name="Fresnedo-Ramirez J."/>
        </authorList>
    </citation>
    <scope>NUCLEOTIDE SEQUENCE [LARGE SCALE GENOMIC DNA]</scope>
    <source>
        <strain evidence="12">Clone GOH B32 T37-40</strain>
    </source>
</reference>
<dbReference type="Gene3D" id="3.80.10.10">
    <property type="entry name" value="Ribonuclease Inhibitor"/>
    <property type="match status" value="1"/>
</dbReference>
<evidence type="ECO:0000256" key="8">
    <source>
        <dbReference type="ARBA" id="ARBA00023170"/>
    </source>
</evidence>
<keyword evidence="7" id="KW-0472">Membrane</keyword>
<dbReference type="InterPro" id="IPR013210">
    <property type="entry name" value="LRR_N_plant-typ"/>
</dbReference>
<keyword evidence="5" id="KW-0677">Repeat</keyword>
<sequence>MEALLAFKQGLVDDDNSLLSWGREVQNKDCCQWAGVYCSNHTGHVVKLDLGYESLQAKEASPQITTLSKARGVPHRKTTRDGDSPSPIKEDYSFLRRGLALEYSLFWIHL</sequence>
<dbReference type="EMBL" id="JAJFAZ020000002">
    <property type="protein sequence ID" value="KAI5345589.1"/>
    <property type="molecule type" value="Genomic_DNA"/>
</dbReference>
<evidence type="ECO:0000256" key="10">
    <source>
        <dbReference type="SAM" id="MobiDB-lite"/>
    </source>
</evidence>
<dbReference type="InterPro" id="IPR032675">
    <property type="entry name" value="LRR_dom_sf"/>
</dbReference>
<organism evidence="12 13">
    <name type="scientific">Prunus dulcis</name>
    <name type="common">Almond</name>
    <name type="synonym">Amygdalus dulcis</name>
    <dbReference type="NCBI Taxonomy" id="3755"/>
    <lineage>
        <taxon>Eukaryota</taxon>
        <taxon>Viridiplantae</taxon>
        <taxon>Streptophyta</taxon>
        <taxon>Embryophyta</taxon>
        <taxon>Tracheophyta</taxon>
        <taxon>Spermatophyta</taxon>
        <taxon>Magnoliopsida</taxon>
        <taxon>eudicotyledons</taxon>
        <taxon>Gunneridae</taxon>
        <taxon>Pentapetalae</taxon>
        <taxon>rosids</taxon>
        <taxon>fabids</taxon>
        <taxon>Rosales</taxon>
        <taxon>Rosaceae</taxon>
        <taxon>Amygdaloideae</taxon>
        <taxon>Amygdaleae</taxon>
        <taxon>Prunus</taxon>
    </lineage>
</organism>
<evidence type="ECO:0000256" key="9">
    <source>
        <dbReference type="ARBA" id="ARBA00023180"/>
    </source>
</evidence>